<comment type="subcellular location">
    <subcellularLocation>
        <location evidence="2">Cytoplasm</location>
        <location evidence="2">Cytosol</location>
    </subcellularLocation>
    <subcellularLocation>
        <location evidence="1">Nucleus</location>
    </subcellularLocation>
</comment>
<evidence type="ECO:0000256" key="10">
    <source>
        <dbReference type="ARBA" id="ARBA00023242"/>
    </source>
</evidence>
<keyword evidence="13" id="KW-1185">Reference proteome</keyword>
<keyword evidence="6" id="KW-0963">Cytoplasm</keyword>
<name>A0A8S4P8Z0_OWEFU</name>
<organism evidence="12 13">
    <name type="scientific">Owenia fusiformis</name>
    <name type="common">Polychaete worm</name>
    <dbReference type="NCBI Taxonomy" id="6347"/>
    <lineage>
        <taxon>Eukaryota</taxon>
        <taxon>Metazoa</taxon>
        <taxon>Spiralia</taxon>
        <taxon>Lophotrochozoa</taxon>
        <taxon>Annelida</taxon>
        <taxon>Polychaeta</taxon>
        <taxon>Sedentaria</taxon>
        <taxon>Canalipalpata</taxon>
        <taxon>Sabellida</taxon>
        <taxon>Oweniida</taxon>
        <taxon>Oweniidae</taxon>
        <taxon>Owenia</taxon>
    </lineage>
</organism>
<dbReference type="EMBL" id="CAIIXF020000007">
    <property type="protein sequence ID" value="CAH1789882.1"/>
    <property type="molecule type" value="Genomic_DNA"/>
</dbReference>
<dbReference type="OrthoDB" id="978at2759"/>
<dbReference type="Gene3D" id="3.40.50.150">
    <property type="entry name" value="Vaccinia Virus protein VP39"/>
    <property type="match status" value="1"/>
</dbReference>
<comment type="caution">
    <text evidence="12">The sequence shown here is derived from an EMBL/GenBank/DDBJ whole genome shotgun (WGS) entry which is preliminary data.</text>
</comment>
<evidence type="ECO:0000256" key="5">
    <source>
        <dbReference type="ARBA" id="ARBA00015448"/>
    </source>
</evidence>
<evidence type="ECO:0000256" key="7">
    <source>
        <dbReference type="ARBA" id="ARBA00022603"/>
    </source>
</evidence>
<dbReference type="EC" id="2.1.1.22" evidence="4"/>
<evidence type="ECO:0000313" key="12">
    <source>
        <dbReference type="EMBL" id="CAH1789882.1"/>
    </source>
</evidence>
<comment type="function">
    <text evidence="11">N-methyltransferase that catalyzes the formation of anserine (beta-alanyl-N(Pi)-methyl-L-histidine) from carnosine. Anserine, a methylated derivative of carnosine (beta-alanyl-L-histidine), is an abundant constituent of vertebrate skeletal muscles. Also methylates other L-histidine-containing di- and tripeptides such as Gly-Gly-His, Gly-His and homocarnosine (GABA-His).</text>
</comment>
<evidence type="ECO:0000256" key="4">
    <source>
        <dbReference type="ARBA" id="ARBA00012003"/>
    </source>
</evidence>
<dbReference type="InterPro" id="IPR029063">
    <property type="entry name" value="SAM-dependent_MTases_sf"/>
</dbReference>
<accession>A0A8S4P8Z0</accession>
<protein>
    <recommendedName>
        <fullName evidence="5">Carnosine N-methyltransferase</fullName>
        <ecNumber evidence="4">2.1.1.22</ecNumber>
    </recommendedName>
</protein>
<dbReference type="PANTHER" id="PTHR12303">
    <property type="entry name" value="CARNOSINE N-METHYLTRANSFERASE"/>
    <property type="match status" value="1"/>
</dbReference>
<evidence type="ECO:0000313" key="13">
    <source>
        <dbReference type="Proteomes" id="UP000749559"/>
    </source>
</evidence>
<keyword evidence="10" id="KW-0539">Nucleus</keyword>
<keyword evidence="9" id="KW-0949">S-adenosyl-L-methionine</keyword>
<gene>
    <name evidence="12" type="ORF">OFUS_LOCUS15167</name>
</gene>
<sequence>MASPKRKASVLDDEEEREHFVRIINAFKYYRCHSVQRVSRADQFYSHLSKHHKQLMPNFSKHLGSIRQCINHNYEIIKLIIKNTDHIFENMKHRGDDDDDFVGDSLEAVTRPASGFDMDKLKTTLKQIVRDWSIDGAEERQTCYQPVVDAIKQYVPLNKDKDSNRPPTVLVPGAGLGRLAYEIALCGYVCQGNEFSLFMLFTSNFILNSCNDTDCFTLYPWVHQWCNNKKSADQTRPITFPDVNPAAIAPGSDFTMAAGDFLEVYNEKEHWDCVATVFFIDTAHNVITYLERIWHILKPGGVWINLGPLLYHFADLTNEESIELSYEDLKHVIEKIGFKYLKEDTNVASTYTQNPRSMLKYEYESDTDRIGEICCQLCYLVSF</sequence>
<dbReference type="SUPFAM" id="SSF53335">
    <property type="entry name" value="S-adenosyl-L-methionine-dependent methyltransferases"/>
    <property type="match status" value="1"/>
</dbReference>
<dbReference type="GO" id="GO:0032259">
    <property type="term" value="P:methylation"/>
    <property type="evidence" value="ECO:0007669"/>
    <property type="project" value="UniProtKB-KW"/>
</dbReference>
<evidence type="ECO:0000256" key="6">
    <source>
        <dbReference type="ARBA" id="ARBA00022490"/>
    </source>
</evidence>
<evidence type="ECO:0000256" key="1">
    <source>
        <dbReference type="ARBA" id="ARBA00004123"/>
    </source>
</evidence>
<proteinExistence type="inferred from homology"/>
<reference evidence="12" key="1">
    <citation type="submission" date="2022-03" db="EMBL/GenBank/DDBJ databases">
        <authorList>
            <person name="Martin C."/>
        </authorList>
    </citation>
    <scope>NUCLEOTIDE SEQUENCE</scope>
</reference>
<dbReference type="FunFam" id="3.40.50.150:FF:000094">
    <property type="entry name" value="Carnosine N-methyltransferase 1"/>
    <property type="match status" value="1"/>
</dbReference>
<dbReference type="Proteomes" id="UP000749559">
    <property type="component" value="Unassembled WGS sequence"/>
</dbReference>
<comment type="similarity">
    <text evidence="3">Belongs to the carnosine N-methyltransferase family.</text>
</comment>
<dbReference type="GO" id="GO:0005829">
    <property type="term" value="C:cytosol"/>
    <property type="evidence" value="ECO:0007669"/>
    <property type="project" value="UniProtKB-SubCell"/>
</dbReference>
<evidence type="ECO:0000256" key="3">
    <source>
        <dbReference type="ARBA" id="ARBA00010086"/>
    </source>
</evidence>
<evidence type="ECO:0000256" key="11">
    <source>
        <dbReference type="ARBA" id="ARBA00054322"/>
    </source>
</evidence>
<evidence type="ECO:0000256" key="8">
    <source>
        <dbReference type="ARBA" id="ARBA00022679"/>
    </source>
</evidence>
<dbReference type="PANTHER" id="PTHR12303:SF6">
    <property type="entry name" value="CARNOSINE N-METHYLTRANSFERASE"/>
    <property type="match status" value="1"/>
</dbReference>
<evidence type="ECO:0000256" key="2">
    <source>
        <dbReference type="ARBA" id="ARBA00004514"/>
    </source>
</evidence>
<keyword evidence="8" id="KW-0808">Transferase</keyword>
<dbReference type="Pfam" id="PF07942">
    <property type="entry name" value="CARME"/>
    <property type="match status" value="1"/>
</dbReference>
<dbReference type="GO" id="GO:0005634">
    <property type="term" value="C:nucleus"/>
    <property type="evidence" value="ECO:0007669"/>
    <property type="project" value="UniProtKB-SubCell"/>
</dbReference>
<dbReference type="SMART" id="SM01296">
    <property type="entry name" value="N2227"/>
    <property type="match status" value="1"/>
</dbReference>
<keyword evidence="7" id="KW-0489">Methyltransferase</keyword>
<dbReference type="AlphaFoldDB" id="A0A8S4P8Z0"/>
<evidence type="ECO:0000256" key="9">
    <source>
        <dbReference type="ARBA" id="ARBA00022691"/>
    </source>
</evidence>
<dbReference type="GO" id="GO:0035498">
    <property type="term" value="P:carnosine metabolic process"/>
    <property type="evidence" value="ECO:0007669"/>
    <property type="project" value="TreeGrafter"/>
</dbReference>
<dbReference type="GO" id="GO:0030735">
    <property type="term" value="F:carnosine N-methyltransferase activity"/>
    <property type="evidence" value="ECO:0007669"/>
    <property type="project" value="UniProtKB-EC"/>
</dbReference>
<dbReference type="InterPro" id="IPR012901">
    <property type="entry name" value="CARME"/>
</dbReference>